<dbReference type="Proteomes" id="UP000184267">
    <property type="component" value="Unassembled WGS sequence"/>
</dbReference>
<dbReference type="AlphaFoldDB" id="A0A1M2VG24"/>
<accession>A0A1M2VG24</accession>
<feature type="region of interest" description="Disordered" evidence="1">
    <location>
        <begin position="539"/>
        <end position="558"/>
    </location>
</feature>
<dbReference type="EMBL" id="MNAD01001305">
    <property type="protein sequence ID" value="OJT06483.1"/>
    <property type="molecule type" value="Genomic_DNA"/>
</dbReference>
<organism evidence="2 3">
    <name type="scientific">Trametes pubescens</name>
    <name type="common">White-rot fungus</name>
    <dbReference type="NCBI Taxonomy" id="154538"/>
    <lineage>
        <taxon>Eukaryota</taxon>
        <taxon>Fungi</taxon>
        <taxon>Dikarya</taxon>
        <taxon>Basidiomycota</taxon>
        <taxon>Agaricomycotina</taxon>
        <taxon>Agaricomycetes</taxon>
        <taxon>Polyporales</taxon>
        <taxon>Polyporaceae</taxon>
        <taxon>Trametes</taxon>
    </lineage>
</organism>
<evidence type="ECO:0000256" key="1">
    <source>
        <dbReference type="SAM" id="MobiDB-lite"/>
    </source>
</evidence>
<feature type="compositionally biased region" description="Polar residues" evidence="1">
    <location>
        <begin position="57"/>
        <end position="66"/>
    </location>
</feature>
<name>A0A1M2VG24_TRAPU</name>
<evidence type="ECO:0000313" key="2">
    <source>
        <dbReference type="EMBL" id="OJT06483.1"/>
    </source>
</evidence>
<gene>
    <name evidence="2" type="ORF">TRAPUB_2642</name>
</gene>
<sequence>MHTDRNNTSAVPKLQKPLKALGVDKSFITFDTNRKRIEDQDTMILVLKKLGLVNAPTKPQGSSLQTKKPGRAKAASPNAPFATTSVRSRTLSGGHNTFSQQMETLSAPIQVGQSVARHHDSRRRHNAAAQTRNDPYPRFGQPILDRDEQYRSARAFALSNDSRHRHVVGDVFTTHKVKLRDADLRAHYDQPDSSVALYGTVAHNPRRSQNNDSRWATNATSSFDVRKDRAQLTPTCGMSLPSVRRAPSGIEYASSYDPLYKFAHADTSFHRVAGLPSVESPSTLVKAPDGMHVDGAANAGLVHTFTDRAAAKFSPGYRHQVEPILPTGPLLCPTQQVWSPVVPDTLYATANCGSINLDNARWDFWRQEQQWQIPDHGAASGVFASEQMRFDLSDETFYSQDTQTVSHPAAALRTQEHDAHLPEDILLYHITGPPTEHPPEYIFAEPYDHHEAYSQPPHPAIPTQTAVTACEPQMWTTQGDAQALPVDSTLHLAQMAHYREDTIHLETMMYPSSLEHGHVQATSPLSERDFDGQECDIGCPGLQRDPSSNGASPYGSLPGSYRTESLQWENLAYLQAAANPCGSVRQMAPYTATIAPPPDENNPYVSHNINFNS</sequence>
<comment type="caution">
    <text evidence="2">The sequence shown here is derived from an EMBL/GenBank/DDBJ whole genome shotgun (WGS) entry which is preliminary data.</text>
</comment>
<feature type="region of interest" description="Disordered" evidence="1">
    <location>
        <begin position="55"/>
        <end position="83"/>
    </location>
</feature>
<evidence type="ECO:0000313" key="3">
    <source>
        <dbReference type="Proteomes" id="UP000184267"/>
    </source>
</evidence>
<keyword evidence="3" id="KW-1185">Reference proteome</keyword>
<reference evidence="2 3" key="1">
    <citation type="submission" date="2016-10" db="EMBL/GenBank/DDBJ databases">
        <title>Genome sequence of the basidiomycete white-rot fungus Trametes pubescens.</title>
        <authorList>
            <person name="Makela M.R."/>
            <person name="Granchi Z."/>
            <person name="Peng M."/>
            <person name="De Vries R.P."/>
            <person name="Grigoriev I."/>
            <person name="Riley R."/>
            <person name="Hilden K."/>
        </authorList>
    </citation>
    <scope>NUCLEOTIDE SEQUENCE [LARGE SCALE GENOMIC DNA]</scope>
    <source>
        <strain evidence="2 3">FBCC735</strain>
    </source>
</reference>
<proteinExistence type="predicted"/>
<protein>
    <submittedName>
        <fullName evidence="2">Uncharacterized protein</fullName>
    </submittedName>
</protein>